<organism evidence="8">
    <name type="scientific">Capitella teleta</name>
    <name type="common">Polychaete worm</name>
    <dbReference type="NCBI Taxonomy" id="283909"/>
    <lineage>
        <taxon>Eukaryota</taxon>
        <taxon>Metazoa</taxon>
        <taxon>Spiralia</taxon>
        <taxon>Lophotrochozoa</taxon>
        <taxon>Annelida</taxon>
        <taxon>Polychaeta</taxon>
        <taxon>Sedentaria</taxon>
        <taxon>Scolecida</taxon>
        <taxon>Capitellidae</taxon>
        <taxon>Capitella</taxon>
    </lineage>
</organism>
<dbReference type="AlphaFoldDB" id="R7UKV9"/>
<dbReference type="PANTHER" id="PTHR46806">
    <property type="entry name" value="F5/8 TYPE C DOMAIN-CONTAINING PROTEIN"/>
    <property type="match status" value="1"/>
</dbReference>
<dbReference type="GO" id="GO:0012505">
    <property type="term" value="C:endomembrane system"/>
    <property type="evidence" value="ECO:0007669"/>
    <property type="project" value="UniProtKB-SubCell"/>
</dbReference>
<dbReference type="SUPFAM" id="SSF49785">
    <property type="entry name" value="Galactose-binding domain-like"/>
    <property type="match status" value="1"/>
</dbReference>
<dbReference type="PROSITE" id="PS50022">
    <property type="entry name" value="FA58C_3"/>
    <property type="match status" value="1"/>
</dbReference>
<dbReference type="InterPro" id="IPR000421">
    <property type="entry name" value="FA58C"/>
</dbReference>
<dbReference type="GO" id="GO:0007155">
    <property type="term" value="P:cell adhesion"/>
    <property type="evidence" value="ECO:0007669"/>
    <property type="project" value="UniProtKB-KW"/>
</dbReference>
<dbReference type="HOGENOM" id="CLU_053033_0_0_1"/>
<evidence type="ECO:0000313" key="8">
    <source>
        <dbReference type="EMBL" id="ELU06738.1"/>
    </source>
</evidence>
<evidence type="ECO:0000259" key="7">
    <source>
        <dbReference type="PROSITE" id="PS50022"/>
    </source>
</evidence>
<evidence type="ECO:0000256" key="3">
    <source>
        <dbReference type="ARBA" id="ARBA00022525"/>
    </source>
</evidence>
<dbReference type="GO" id="GO:0038023">
    <property type="term" value="F:signaling receptor activity"/>
    <property type="evidence" value="ECO:0007669"/>
    <property type="project" value="TreeGrafter"/>
</dbReference>
<reference evidence="10" key="1">
    <citation type="submission" date="2012-12" db="EMBL/GenBank/DDBJ databases">
        <authorList>
            <person name="Hellsten U."/>
            <person name="Grimwood J."/>
            <person name="Chapman J.A."/>
            <person name="Shapiro H."/>
            <person name="Aerts A."/>
            <person name="Otillar R.P."/>
            <person name="Terry A.Y."/>
            <person name="Boore J.L."/>
            <person name="Simakov O."/>
            <person name="Marletaz F."/>
            <person name="Cho S.-J."/>
            <person name="Edsinger-Gonzales E."/>
            <person name="Havlak P."/>
            <person name="Kuo D.-H."/>
            <person name="Larsson T."/>
            <person name="Lv J."/>
            <person name="Arendt D."/>
            <person name="Savage R."/>
            <person name="Osoegawa K."/>
            <person name="de Jong P."/>
            <person name="Lindberg D.R."/>
            <person name="Seaver E.C."/>
            <person name="Weisblat D.A."/>
            <person name="Putnam N.H."/>
            <person name="Grigoriev I.V."/>
            <person name="Rokhsar D.S."/>
        </authorList>
    </citation>
    <scope>NUCLEOTIDE SEQUENCE</scope>
    <source>
        <strain evidence="10">I ESC-2004</strain>
    </source>
</reference>
<reference evidence="8 10" key="2">
    <citation type="journal article" date="2013" name="Nature">
        <title>Insights into bilaterian evolution from three spiralian genomes.</title>
        <authorList>
            <person name="Simakov O."/>
            <person name="Marletaz F."/>
            <person name="Cho S.J."/>
            <person name="Edsinger-Gonzales E."/>
            <person name="Havlak P."/>
            <person name="Hellsten U."/>
            <person name="Kuo D.H."/>
            <person name="Larsson T."/>
            <person name="Lv J."/>
            <person name="Arendt D."/>
            <person name="Savage R."/>
            <person name="Osoegawa K."/>
            <person name="de Jong P."/>
            <person name="Grimwood J."/>
            <person name="Chapman J.A."/>
            <person name="Shapiro H."/>
            <person name="Aerts A."/>
            <person name="Otillar R.P."/>
            <person name="Terry A.Y."/>
            <person name="Boore J.L."/>
            <person name="Grigoriev I.V."/>
            <person name="Lindberg D.R."/>
            <person name="Seaver E.C."/>
            <person name="Weisblat D.A."/>
            <person name="Putnam N.H."/>
            <person name="Rokhsar D.S."/>
        </authorList>
    </citation>
    <scope>NUCLEOTIDE SEQUENCE</scope>
    <source>
        <strain evidence="8 10">I ESC-2004</strain>
    </source>
</reference>
<evidence type="ECO:0000256" key="1">
    <source>
        <dbReference type="ARBA" id="ARBA00004184"/>
    </source>
</evidence>
<evidence type="ECO:0000256" key="5">
    <source>
        <dbReference type="ARBA" id="ARBA00023136"/>
    </source>
</evidence>
<keyword evidence="6" id="KW-1015">Disulfide bond</keyword>
<proteinExistence type="predicted"/>
<evidence type="ECO:0000256" key="6">
    <source>
        <dbReference type="ARBA" id="ARBA00023157"/>
    </source>
</evidence>
<protein>
    <recommendedName>
        <fullName evidence="7">F5/8 type C domain-containing protein</fullName>
    </recommendedName>
</protein>
<dbReference type="InterPro" id="IPR050633">
    <property type="entry name" value="Neuropilin_MCO_CoagFactor"/>
</dbReference>
<accession>R7UKV9</accession>
<comment type="subcellular location">
    <subcellularLocation>
        <location evidence="1">Endomembrane system</location>
        <topology evidence="1">Peripheral membrane protein</topology>
    </subcellularLocation>
    <subcellularLocation>
        <location evidence="2">Secreted</location>
    </subcellularLocation>
</comment>
<dbReference type="Proteomes" id="UP000014760">
    <property type="component" value="Unassembled WGS sequence"/>
</dbReference>
<dbReference type="GO" id="GO:0005576">
    <property type="term" value="C:extracellular region"/>
    <property type="evidence" value="ECO:0007669"/>
    <property type="project" value="UniProtKB-SubCell"/>
</dbReference>
<evidence type="ECO:0000313" key="10">
    <source>
        <dbReference type="Proteomes" id="UP000014760"/>
    </source>
</evidence>
<reference evidence="9" key="3">
    <citation type="submission" date="2015-06" db="UniProtKB">
        <authorList>
            <consortium name="EnsemblMetazoa"/>
        </authorList>
    </citation>
    <scope>IDENTIFICATION</scope>
</reference>
<dbReference type="CDD" id="cd00057">
    <property type="entry name" value="FA58C"/>
    <property type="match status" value="1"/>
</dbReference>
<evidence type="ECO:0000256" key="4">
    <source>
        <dbReference type="ARBA" id="ARBA00022889"/>
    </source>
</evidence>
<name>R7UKV9_CAPTE</name>
<sequence length="329" mass="36467">MDTATKIRAICVLLLLRNERIAVSAYSQSFCSGYKPLIINAADDQLTSSSEYENHLPREVKLTGISWRPSTTDPDPWIEVDLLTNMRIEGVVTWGASLNDLYVNSYSIEHRSEGSDILVDYTDSNGDNMIFSGNDFHLDPTLNKLYGGIYARYVRLHVLGFGGFPKMRWELLGCTKFIHPFVDHLPGPRITSRDSSSTNCIKCTDTVNNQIRMQWKGLLTENNVINLELTGKSLICSHYFTTVGIDVDSMGSNTEYALCEIEGSGVDGTCHAACSLRDGQVGQPFNMLLMVTGDGAELCDVIGDVSSRLPSGRSIIPDWNEFIEELSAK</sequence>
<keyword evidence="4" id="KW-0130">Cell adhesion</keyword>
<dbReference type="Gene3D" id="2.60.120.260">
    <property type="entry name" value="Galactose-binding domain-like"/>
    <property type="match status" value="1"/>
</dbReference>
<keyword evidence="3" id="KW-0964">Secreted</keyword>
<dbReference type="PANTHER" id="PTHR46806:SF5">
    <property type="entry name" value="F5_8 TYPE C DOMAIN-CONTAINING PROTEIN"/>
    <property type="match status" value="1"/>
</dbReference>
<feature type="domain" description="F5/8 type C" evidence="7">
    <location>
        <begin position="27"/>
        <end position="174"/>
    </location>
</feature>
<evidence type="ECO:0000313" key="9">
    <source>
        <dbReference type="EnsemblMetazoa" id="CapteP209113"/>
    </source>
</evidence>
<gene>
    <name evidence="8" type="ORF">CAPTEDRAFT_209113</name>
</gene>
<keyword evidence="5" id="KW-0472">Membrane</keyword>
<dbReference type="SMART" id="SM00231">
    <property type="entry name" value="FA58C"/>
    <property type="match status" value="1"/>
</dbReference>
<dbReference type="EMBL" id="AMQN01007340">
    <property type="status" value="NOT_ANNOTATED_CDS"/>
    <property type="molecule type" value="Genomic_DNA"/>
</dbReference>
<dbReference type="EMBL" id="KB300467">
    <property type="protein sequence ID" value="ELU06738.1"/>
    <property type="molecule type" value="Genomic_DNA"/>
</dbReference>
<dbReference type="EnsemblMetazoa" id="CapteT209113">
    <property type="protein sequence ID" value="CapteP209113"/>
    <property type="gene ID" value="CapteG209113"/>
</dbReference>
<evidence type="ECO:0000256" key="2">
    <source>
        <dbReference type="ARBA" id="ARBA00004613"/>
    </source>
</evidence>
<dbReference type="InterPro" id="IPR008979">
    <property type="entry name" value="Galactose-bd-like_sf"/>
</dbReference>
<dbReference type="Pfam" id="PF00754">
    <property type="entry name" value="F5_F8_type_C"/>
    <property type="match status" value="1"/>
</dbReference>
<dbReference type="GO" id="GO:0005886">
    <property type="term" value="C:plasma membrane"/>
    <property type="evidence" value="ECO:0007669"/>
    <property type="project" value="TreeGrafter"/>
</dbReference>
<dbReference type="OrthoDB" id="10028859at2759"/>
<keyword evidence="10" id="KW-1185">Reference proteome</keyword>